<gene>
    <name evidence="9" type="ORF">APZ42_002080</name>
</gene>
<dbReference type="OrthoDB" id="6359223at2759"/>
<reference evidence="9 10" key="1">
    <citation type="submission" date="2016-03" db="EMBL/GenBank/DDBJ databases">
        <title>EvidentialGene: Evidence-directed Construction of Genes on Genomes.</title>
        <authorList>
            <person name="Gilbert D.G."/>
            <person name="Choi J.-H."/>
            <person name="Mockaitis K."/>
            <person name="Colbourne J."/>
            <person name="Pfrender M."/>
        </authorList>
    </citation>
    <scope>NUCLEOTIDE SEQUENCE [LARGE SCALE GENOMIC DNA]</scope>
    <source>
        <strain evidence="9 10">Xinb3</strain>
        <tissue evidence="9">Complete organism</tissue>
    </source>
</reference>
<dbReference type="AlphaFoldDB" id="A0A164IIV9"/>
<evidence type="ECO:0000256" key="1">
    <source>
        <dbReference type="ARBA" id="ARBA00001968"/>
    </source>
</evidence>
<dbReference type="GO" id="GO:0004518">
    <property type="term" value="F:nuclease activity"/>
    <property type="evidence" value="ECO:0007669"/>
    <property type="project" value="UniProtKB-KW"/>
</dbReference>
<comment type="caution">
    <text evidence="9">The sequence shown here is derived from an EMBL/GenBank/DDBJ whole genome shotgun (WGS) entry which is preliminary data.</text>
</comment>
<feature type="domain" description="DDE Tnp4" evidence="8">
    <location>
        <begin position="128"/>
        <end position="226"/>
    </location>
</feature>
<evidence type="ECO:0000256" key="7">
    <source>
        <dbReference type="ARBA" id="ARBA00023242"/>
    </source>
</evidence>
<dbReference type="InterPro" id="IPR027806">
    <property type="entry name" value="HARBI1_dom"/>
</dbReference>
<dbReference type="GO" id="GO:0016787">
    <property type="term" value="F:hydrolase activity"/>
    <property type="evidence" value="ECO:0007669"/>
    <property type="project" value="UniProtKB-KW"/>
</dbReference>
<comment type="cofactor">
    <cofactor evidence="1">
        <name>a divalent metal cation</name>
        <dbReference type="ChEBI" id="CHEBI:60240"/>
    </cofactor>
</comment>
<dbReference type="PANTHER" id="PTHR22930">
    <property type="match status" value="1"/>
</dbReference>
<dbReference type="PANTHER" id="PTHR22930:SF286">
    <property type="entry name" value="NUCLEASE HARBI1"/>
    <property type="match status" value="1"/>
</dbReference>
<evidence type="ECO:0000256" key="3">
    <source>
        <dbReference type="ARBA" id="ARBA00006958"/>
    </source>
</evidence>
<evidence type="ECO:0000313" key="10">
    <source>
        <dbReference type="Proteomes" id="UP000076858"/>
    </source>
</evidence>
<dbReference type="GO" id="GO:0005634">
    <property type="term" value="C:nucleus"/>
    <property type="evidence" value="ECO:0007669"/>
    <property type="project" value="UniProtKB-SubCell"/>
</dbReference>
<feature type="non-terminal residue" evidence="9">
    <location>
        <position position="238"/>
    </location>
</feature>
<evidence type="ECO:0000256" key="5">
    <source>
        <dbReference type="ARBA" id="ARBA00022723"/>
    </source>
</evidence>
<dbReference type="GO" id="GO:0046872">
    <property type="term" value="F:metal ion binding"/>
    <property type="evidence" value="ECO:0007669"/>
    <property type="project" value="UniProtKB-KW"/>
</dbReference>
<evidence type="ECO:0000259" key="8">
    <source>
        <dbReference type="Pfam" id="PF13359"/>
    </source>
</evidence>
<dbReference type="Proteomes" id="UP000076858">
    <property type="component" value="Unassembled WGS sequence"/>
</dbReference>
<keyword evidence="10" id="KW-1185">Reference proteome</keyword>
<comment type="subcellular location">
    <subcellularLocation>
        <location evidence="2">Nucleus</location>
    </subcellularLocation>
</comment>
<dbReference type="InterPro" id="IPR045249">
    <property type="entry name" value="HARBI1-like"/>
</dbReference>
<dbReference type="Pfam" id="PF13359">
    <property type="entry name" value="DDE_Tnp_4"/>
    <property type="match status" value="1"/>
</dbReference>
<organism evidence="9 10">
    <name type="scientific">Daphnia magna</name>
    <dbReference type="NCBI Taxonomy" id="35525"/>
    <lineage>
        <taxon>Eukaryota</taxon>
        <taxon>Metazoa</taxon>
        <taxon>Ecdysozoa</taxon>
        <taxon>Arthropoda</taxon>
        <taxon>Crustacea</taxon>
        <taxon>Branchiopoda</taxon>
        <taxon>Diplostraca</taxon>
        <taxon>Cladocera</taxon>
        <taxon>Anomopoda</taxon>
        <taxon>Daphniidae</taxon>
        <taxon>Daphnia</taxon>
    </lineage>
</organism>
<dbReference type="EMBL" id="LRGB01007159">
    <property type="protein sequence ID" value="KZS01306.1"/>
    <property type="molecule type" value="Genomic_DNA"/>
</dbReference>
<keyword evidence="7" id="KW-0539">Nucleus</keyword>
<dbReference type="STRING" id="35525.A0A164IIV9"/>
<protein>
    <submittedName>
        <fullName evidence="9">F14D2.9-like protein</fullName>
    </submittedName>
</protein>
<evidence type="ECO:0000313" key="9">
    <source>
        <dbReference type="EMBL" id="KZS01306.1"/>
    </source>
</evidence>
<comment type="similarity">
    <text evidence="3">Belongs to the HARBI1 family.</text>
</comment>
<evidence type="ECO:0000256" key="4">
    <source>
        <dbReference type="ARBA" id="ARBA00022722"/>
    </source>
</evidence>
<keyword evidence="6" id="KW-0378">Hydrolase</keyword>
<proteinExistence type="inferred from homology"/>
<name>A0A164IIV9_9CRUS</name>
<sequence length="238" mass="27433">MILTIVKQVNRRQMNRINRNRLRPFYVNRKDILTLFDDEKLRKTFRFDRDSINFITGLVTPYLPRRKTRARRILTPTDQVLIASQFYEGGSFQKLVGNVLRLSQPSVSRAVKNDFYDISRMPGVIRCVDGSHVRIVRLIHHERTYVNRKNYHSINVQGICDANNRFLSVNATKAGSCHDSNVFKDSSIGRKCAHGHFGNGFLLGDSGYGCTTHHITPYGTPETPKEVLLYSYWLRVGK</sequence>
<evidence type="ECO:0000256" key="6">
    <source>
        <dbReference type="ARBA" id="ARBA00022801"/>
    </source>
</evidence>
<keyword evidence="5" id="KW-0479">Metal-binding</keyword>
<keyword evidence="4" id="KW-0540">Nuclease</keyword>
<evidence type="ECO:0000256" key="2">
    <source>
        <dbReference type="ARBA" id="ARBA00004123"/>
    </source>
</evidence>
<accession>A0A164IIV9</accession>